<evidence type="ECO:0000313" key="2">
    <source>
        <dbReference type="EMBL" id="KAJ7977390.1"/>
    </source>
</evidence>
<dbReference type="Gene3D" id="1.10.600.10">
    <property type="entry name" value="Farnesyl Diphosphate Synthase"/>
    <property type="match status" value="1"/>
</dbReference>
<gene>
    <name evidence="2" type="ORF">O6P43_007027</name>
</gene>
<evidence type="ECO:0000256" key="1">
    <source>
        <dbReference type="ARBA" id="ARBA00001946"/>
    </source>
</evidence>
<evidence type="ECO:0000313" key="3">
    <source>
        <dbReference type="Proteomes" id="UP001163823"/>
    </source>
</evidence>
<dbReference type="SUPFAM" id="SSF48239">
    <property type="entry name" value="Terpenoid cyclases/Protein prenyltransferases"/>
    <property type="match status" value="1"/>
</dbReference>
<dbReference type="InterPro" id="IPR050148">
    <property type="entry name" value="Terpene_synthase-like"/>
</dbReference>
<comment type="caution">
    <text evidence="2">The sequence shown here is derived from an EMBL/GenBank/DDBJ whole genome shotgun (WGS) entry which is preliminary data.</text>
</comment>
<sequence>MGEPQLYTQFDLFEHIWTVDRLERLGISRYFQEEIKECVNYVNRASQVMFPEEQILKGAKQFSATFFTEKRAANKLFDKWIITKDLPGEVGFALDVPWYASLPRLEARFYIEQYGGGDDVWIGKTLYRMHLVNNDVYLELAKMDYNNYQALHRSEWDNIQMWYSEAKLENYGLSIEELQFAYYLAAACIFEPERSLERFAWAKNSALIHTIHDIF</sequence>
<dbReference type="SUPFAM" id="SSF48576">
    <property type="entry name" value="Terpenoid synthases"/>
    <property type="match status" value="1"/>
</dbReference>
<dbReference type="InterPro" id="IPR036965">
    <property type="entry name" value="Terpene_synth_N_sf"/>
</dbReference>
<dbReference type="InterPro" id="IPR008930">
    <property type="entry name" value="Terpenoid_cyclase/PrenylTrfase"/>
</dbReference>
<dbReference type="GO" id="GO:0009686">
    <property type="term" value="P:gibberellin biosynthetic process"/>
    <property type="evidence" value="ECO:0007669"/>
    <property type="project" value="TreeGrafter"/>
</dbReference>
<accession>A0AAD7Q9V5</accession>
<name>A0AAD7Q9V5_QUISA</name>
<dbReference type="PANTHER" id="PTHR31739:SF27">
    <property type="entry name" value="COPALYLDIPHOSPHATE SYNTHASE"/>
    <property type="match status" value="1"/>
</dbReference>
<dbReference type="AlphaFoldDB" id="A0AAD7Q9V5"/>
<dbReference type="Gene3D" id="1.50.10.130">
    <property type="entry name" value="Terpene synthase, N-terminal domain"/>
    <property type="match status" value="2"/>
</dbReference>
<reference evidence="2" key="1">
    <citation type="journal article" date="2023" name="Science">
        <title>Elucidation of the pathway for biosynthesis of saponin adjuvants from the soapbark tree.</title>
        <authorList>
            <person name="Reed J."/>
            <person name="Orme A."/>
            <person name="El-Demerdash A."/>
            <person name="Owen C."/>
            <person name="Martin L.B.B."/>
            <person name="Misra R.C."/>
            <person name="Kikuchi S."/>
            <person name="Rejzek M."/>
            <person name="Martin A.C."/>
            <person name="Harkess A."/>
            <person name="Leebens-Mack J."/>
            <person name="Louveau T."/>
            <person name="Stephenson M.J."/>
            <person name="Osbourn A."/>
        </authorList>
    </citation>
    <scope>NUCLEOTIDE SEQUENCE</scope>
    <source>
        <tissue evidence="2">Leaf</tissue>
    </source>
</reference>
<proteinExistence type="predicted"/>
<dbReference type="PANTHER" id="PTHR31739">
    <property type="entry name" value="ENT-COPALYL DIPHOSPHATE SYNTHASE, CHLOROPLASTIC"/>
    <property type="match status" value="1"/>
</dbReference>
<dbReference type="GO" id="GO:0010333">
    <property type="term" value="F:terpene synthase activity"/>
    <property type="evidence" value="ECO:0007669"/>
    <property type="project" value="InterPro"/>
</dbReference>
<keyword evidence="3" id="KW-1185">Reference proteome</keyword>
<dbReference type="EMBL" id="JARAOO010000003">
    <property type="protein sequence ID" value="KAJ7977390.1"/>
    <property type="molecule type" value="Genomic_DNA"/>
</dbReference>
<dbReference type="GO" id="GO:0000287">
    <property type="term" value="F:magnesium ion binding"/>
    <property type="evidence" value="ECO:0007669"/>
    <property type="project" value="TreeGrafter"/>
</dbReference>
<organism evidence="2 3">
    <name type="scientific">Quillaja saponaria</name>
    <name type="common">Soap bark tree</name>
    <dbReference type="NCBI Taxonomy" id="32244"/>
    <lineage>
        <taxon>Eukaryota</taxon>
        <taxon>Viridiplantae</taxon>
        <taxon>Streptophyta</taxon>
        <taxon>Embryophyta</taxon>
        <taxon>Tracheophyta</taxon>
        <taxon>Spermatophyta</taxon>
        <taxon>Magnoliopsida</taxon>
        <taxon>eudicotyledons</taxon>
        <taxon>Gunneridae</taxon>
        <taxon>Pentapetalae</taxon>
        <taxon>rosids</taxon>
        <taxon>fabids</taxon>
        <taxon>Fabales</taxon>
        <taxon>Quillajaceae</taxon>
        <taxon>Quillaja</taxon>
    </lineage>
</organism>
<dbReference type="GO" id="GO:0009507">
    <property type="term" value="C:chloroplast"/>
    <property type="evidence" value="ECO:0007669"/>
    <property type="project" value="TreeGrafter"/>
</dbReference>
<dbReference type="Proteomes" id="UP001163823">
    <property type="component" value="Chromosome 3"/>
</dbReference>
<dbReference type="KEGG" id="qsa:O6P43_007027"/>
<protein>
    <submittedName>
        <fullName evidence="2">Copalyl diphosphate synthase</fullName>
    </submittedName>
</protein>
<comment type="cofactor">
    <cofactor evidence="1">
        <name>Mg(2+)</name>
        <dbReference type="ChEBI" id="CHEBI:18420"/>
    </cofactor>
</comment>
<dbReference type="InterPro" id="IPR008949">
    <property type="entry name" value="Isoprenoid_synthase_dom_sf"/>
</dbReference>